<reference evidence="10" key="1">
    <citation type="submission" date="2012-11" db="EMBL/GenBank/DDBJ databases">
        <authorList>
            <person name="Lucero-Rivera Y.E."/>
            <person name="Tovar-Ramirez D."/>
        </authorList>
    </citation>
    <scope>NUCLEOTIDE SEQUENCE</scope>
    <source>
        <tissue evidence="10">Salivary gland</tissue>
    </source>
</reference>
<evidence type="ECO:0000259" key="8">
    <source>
        <dbReference type="Pfam" id="PF01431"/>
    </source>
</evidence>
<dbReference type="CDD" id="cd08662">
    <property type="entry name" value="M13"/>
    <property type="match status" value="1"/>
</dbReference>
<evidence type="ECO:0000256" key="2">
    <source>
        <dbReference type="ARBA" id="ARBA00007357"/>
    </source>
</evidence>
<dbReference type="GO" id="GO:0016485">
    <property type="term" value="P:protein processing"/>
    <property type="evidence" value="ECO:0007669"/>
    <property type="project" value="TreeGrafter"/>
</dbReference>
<keyword evidence="5" id="KW-0378">Hydrolase</keyword>
<comment type="cofactor">
    <cofactor evidence="1">
        <name>Zn(2+)</name>
        <dbReference type="ChEBI" id="CHEBI:29105"/>
    </cofactor>
</comment>
<keyword evidence="7" id="KW-0482">Metalloprotease</keyword>
<dbReference type="Pfam" id="PF01431">
    <property type="entry name" value="Peptidase_M13"/>
    <property type="match status" value="1"/>
</dbReference>
<dbReference type="InterPro" id="IPR024079">
    <property type="entry name" value="MetalloPept_cat_dom_sf"/>
</dbReference>
<dbReference type="Pfam" id="PF05649">
    <property type="entry name" value="Peptidase_M13_N"/>
    <property type="match status" value="1"/>
</dbReference>
<dbReference type="InterPro" id="IPR008753">
    <property type="entry name" value="Peptidase_M13_N"/>
</dbReference>
<dbReference type="PROSITE" id="PS51885">
    <property type="entry name" value="NEPRILYSIN"/>
    <property type="match status" value="1"/>
</dbReference>
<reference evidence="10" key="2">
    <citation type="journal article" date="2015" name="J. Proteomics">
        <title>Sexual differences in the sialomes of the zebra tick, Rhipicephalus pulchellus.</title>
        <authorList>
            <person name="Tan A.W."/>
            <person name="Francischetti I.M."/>
            <person name="Slovak M."/>
            <person name="Kini R.M."/>
            <person name="Ribeiro J.M."/>
        </authorList>
    </citation>
    <scope>NUCLEOTIDE SEQUENCE</scope>
    <source>
        <tissue evidence="10">Salivary gland</tissue>
    </source>
</reference>
<evidence type="ECO:0000256" key="5">
    <source>
        <dbReference type="ARBA" id="ARBA00022801"/>
    </source>
</evidence>
<dbReference type="PRINTS" id="PR00786">
    <property type="entry name" value="NEPRILYSIN"/>
</dbReference>
<dbReference type="AlphaFoldDB" id="L7MBB7"/>
<dbReference type="GO" id="GO:0046872">
    <property type="term" value="F:metal ion binding"/>
    <property type="evidence" value="ECO:0007669"/>
    <property type="project" value="UniProtKB-KW"/>
</dbReference>
<evidence type="ECO:0000256" key="1">
    <source>
        <dbReference type="ARBA" id="ARBA00001947"/>
    </source>
</evidence>
<proteinExistence type="evidence at transcript level"/>
<dbReference type="EMBL" id="GACK01004585">
    <property type="protein sequence ID" value="JAA60449.1"/>
    <property type="molecule type" value="mRNA"/>
</dbReference>
<sequence length="705" mass="80470">MTLLSLSSANPVTVKNDEGNYSVCCEPVCYARANMINESLNTSVDPCDDFYQYACGGWIEKHPIPDSRSSIGTFYLLREELQQTMKSILGNMTLQETGQNITGKLAVAYNACLEVPEKKDQLPVLRSLMNKSGFGEWPKRISGVRNCTDVLTNIPIFTLFGMSVDRDLTELTHYVIQLDQLEFPTVGRNQLINPNKTENENITKAYKELVQTALKIMKPNITEYEQASLADKIIEFEGQLANLTAPPEERRDILALYHRTNISDLETNFTNVPLLKMLNKQFSYVNITLNDTETIELFAQDYYNKLNEFLRDVDCDLLYNFAGLRVMLGWAERASAEYRNASFNLTKASRGVLVDKERWEKCVDGLNNMMPEIVGYLYVQEKFSEQAKQEVEDLVRRIKDIFNETILQSEWMDNDTISAAEQKLKKMISKIGYPTWLLNTTYLEQLYKYVPNLNVSSSFLEMVNHIETNNWKRQLSHLGEKYDAASVWIVGPAIVNAFYNPSANEMVYPSGILQGVFYQYGLPRSLSFGAIGMVVGHEMTHGFDDTGSQFDANGALKQWWTNQTRTEFKKKAQCFIDQYGNITDEEANMTISGVNTVGENIADNGGIRMAYKAYERLLEGECGGEDTRLPGLEDLSGRKLFFIGQAMVWCSRMRKERRQQLIQYDPHSPDYLRVNIPMQNMEEFSTVFNCPANSTMNASNRCVLW</sequence>
<keyword evidence="3" id="KW-0645">Protease</keyword>
<organism evidence="10">
    <name type="scientific">Rhipicephalus pulchellus</name>
    <name type="common">Yellow backed tick</name>
    <name type="synonym">Dermacentor pulchellus</name>
    <dbReference type="NCBI Taxonomy" id="72859"/>
    <lineage>
        <taxon>Eukaryota</taxon>
        <taxon>Metazoa</taxon>
        <taxon>Ecdysozoa</taxon>
        <taxon>Arthropoda</taxon>
        <taxon>Chelicerata</taxon>
        <taxon>Arachnida</taxon>
        <taxon>Acari</taxon>
        <taxon>Parasitiformes</taxon>
        <taxon>Ixodida</taxon>
        <taxon>Ixodoidea</taxon>
        <taxon>Ixodidae</taxon>
        <taxon>Rhipicephalinae</taxon>
        <taxon>Rhipicephalus</taxon>
        <taxon>Rhipicephalus</taxon>
    </lineage>
</organism>
<keyword evidence="6" id="KW-0862">Zinc</keyword>
<dbReference type="PANTHER" id="PTHR11733">
    <property type="entry name" value="ZINC METALLOPROTEASE FAMILY M13 NEPRILYSIN-RELATED"/>
    <property type="match status" value="1"/>
</dbReference>
<evidence type="ECO:0000256" key="4">
    <source>
        <dbReference type="ARBA" id="ARBA00022723"/>
    </source>
</evidence>
<comment type="similarity">
    <text evidence="2">Belongs to the peptidase M13 family.</text>
</comment>
<evidence type="ECO:0000256" key="3">
    <source>
        <dbReference type="ARBA" id="ARBA00022670"/>
    </source>
</evidence>
<evidence type="ECO:0000313" key="10">
    <source>
        <dbReference type="EMBL" id="JAA60449.1"/>
    </source>
</evidence>
<dbReference type="InterPro" id="IPR000718">
    <property type="entry name" value="Peptidase_M13"/>
</dbReference>
<keyword evidence="4" id="KW-0479">Metal-binding</keyword>
<feature type="domain" description="Peptidase M13 C-terminal" evidence="8">
    <location>
        <begin position="496"/>
        <end position="702"/>
    </location>
</feature>
<feature type="domain" description="Peptidase M13 N-terminal" evidence="9">
    <location>
        <begin position="46"/>
        <end position="434"/>
    </location>
</feature>
<dbReference type="GO" id="GO:0005886">
    <property type="term" value="C:plasma membrane"/>
    <property type="evidence" value="ECO:0007669"/>
    <property type="project" value="TreeGrafter"/>
</dbReference>
<dbReference type="InterPro" id="IPR042089">
    <property type="entry name" value="Peptidase_M13_dom_2"/>
</dbReference>
<dbReference type="InterPro" id="IPR018497">
    <property type="entry name" value="Peptidase_M13_C"/>
</dbReference>
<dbReference type="SUPFAM" id="SSF55486">
    <property type="entry name" value="Metalloproteases ('zincins'), catalytic domain"/>
    <property type="match status" value="1"/>
</dbReference>
<name>L7MBB7_RHIPC</name>
<evidence type="ECO:0000256" key="6">
    <source>
        <dbReference type="ARBA" id="ARBA00022833"/>
    </source>
</evidence>
<accession>L7MBB7</accession>
<protein>
    <submittedName>
        <fullName evidence="10">Putative m13 family peptidase</fullName>
    </submittedName>
</protein>
<dbReference type="Gene3D" id="3.40.390.10">
    <property type="entry name" value="Collagenase (Catalytic Domain)"/>
    <property type="match status" value="1"/>
</dbReference>
<evidence type="ECO:0000256" key="7">
    <source>
        <dbReference type="ARBA" id="ARBA00023049"/>
    </source>
</evidence>
<dbReference type="GO" id="GO:0004222">
    <property type="term" value="F:metalloendopeptidase activity"/>
    <property type="evidence" value="ECO:0007669"/>
    <property type="project" value="InterPro"/>
</dbReference>
<dbReference type="Gene3D" id="1.10.1380.10">
    <property type="entry name" value="Neutral endopeptidase , domain2"/>
    <property type="match status" value="1"/>
</dbReference>
<dbReference type="PANTHER" id="PTHR11733:SF167">
    <property type="entry name" value="FI17812P1-RELATED"/>
    <property type="match status" value="1"/>
</dbReference>
<evidence type="ECO:0000259" key="9">
    <source>
        <dbReference type="Pfam" id="PF05649"/>
    </source>
</evidence>